<name>A0A7V8JMI9_STEMA</name>
<dbReference type="GO" id="GO:0003848">
    <property type="term" value="F:2-amino-4-hydroxy-6-hydroxymethyldihydropteridine diphosphokinase activity"/>
    <property type="evidence" value="ECO:0007669"/>
    <property type="project" value="UniProtKB-EC"/>
</dbReference>
<protein>
    <recommendedName>
        <fullName evidence="4">2-amino-4-hydroxy-6-hydroxymethyldihydropteridine pyrophosphokinase</fullName>
        <ecNumber evidence="3">2.7.6.3</ecNumber>
    </recommendedName>
    <alternativeName>
        <fullName evidence="11">6-hydroxymethyl-7,8-dihydropterin pyrophosphokinase</fullName>
    </alternativeName>
    <alternativeName>
        <fullName evidence="12">7,8-dihydro-6-hydroxymethylpterin-pyrophosphokinase</fullName>
    </alternativeName>
</protein>
<dbReference type="GO" id="GO:0005524">
    <property type="term" value="F:ATP binding"/>
    <property type="evidence" value="ECO:0007669"/>
    <property type="project" value="UniProtKB-KW"/>
</dbReference>
<accession>A0A7V8JMI9</accession>
<comment type="pathway">
    <text evidence="1">Cofactor biosynthesis; tetrahydrofolate biosynthesis; 2-amino-4-hydroxy-6-hydroxymethyl-7,8-dihydropteridine diphosphate from 7,8-dihydroneopterin triphosphate: step 4/4.</text>
</comment>
<dbReference type="AlphaFoldDB" id="A0A7V8JMI9"/>
<dbReference type="CDD" id="cd00483">
    <property type="entry name" value="HPPK"/>
    <property type="match status" value="1"/>
</dbReference>
<dbReference type="Proteomes" id="UP000487117">
    <property type="component" value="Unassembled WGS sequence"/>
</dbReference>
<keyword evidence="8" id="KW-0067">ATP-binding</keyword>
<evidence type="ECO:0000256" key="4">
    <source>
        <dbReference type="ARBA" id="ARBA00016218"/>
    </source>
</evidence>
<reference evidence="15" key="1">
    <citation type="journal article" date="2020" name="MBio">
        <title>Horizontal gene transfer to a defensive symbiont with a reduced genome amongst a multipartite beetle microbiome.</title>
        <authorList>
            <person name="Waterworth S.C."/>
            <person name="Florez L.V."/>
            <person name="Rees E.R."/>
            <person name="Hertweck C."/>
            <person name="Kaltenpoth M."/>
            <person name="Kwan J.C."/>
        </authorList>
    </citation>
    <scope>NUCLEOTIDE SEQUENCE [LARGE SCALE GENOMIC DNA]</scope>
</reference>
<gene>
    <name evidence="14" type="primary">folK_1</name>
    <name evidence="14" type="ORF">GAK31_01634</name>
</gene>
<evidence type="ECO:0000256" key="2">
    <source>
        <dbReference type="ARBA" id="ARBA00005810"/>
    </source>
</evidence>
<dbReference type="InterPro" id="IPR000550">
    <property type="entry name" value="Hppk"/>
</dbReference>
<evidence type="ECO:0000256" key="7">
    <source>
        <dbReference type="ARBA" id="ARBA00022777"/>
    </source>
</evidence>
<dbReference type="PANTHER" id="PTHR43071">
    <property type="entry name" value="2-AMINO-4-HYDROXY-6-HYDROXYMETHYLDIHYDROPTERIDINE PYROPHOSPHOKINASE"/>
    <property type="match status" value="1"/>
</dbReference>
<dbReference type="GO" id="GO:0046656">
    <property type="term" value="P:folic acid biosynthetic process"/>
    <property type="evidence" value="ECO:0007669"/>
    <property type="project" value="UniProtKB-KW"/>
</dbReference>
<dbReference type="PROSITE" id="PS00794">
    <property type="entry name" value="HPPK"/>
    <property type="match status" value="1"/>
</dbReference>
<evidence type="ECO:0000256" key="5">
    <source>
        <dbReference type="ARBA" id="ARBA00022679"/>
    </source>
</evidence>
<evidence type="ECO:0000256" key="3">
    <source>
        <dbReference type="ARBA" id="ARBA00013253"/>
    </source>
</evidence>
<dbReference type="SUPFAM" id="SSF55083">
    <property type="entry name" value="6-hydroxymethyl-7,8-dihydropterin pyrophosphokinase, HPPK"/>
    <property type="match status" value="1"/>
</dbReference>
<evidence type="ECO:0000313" key="14">
    <source>
        <dbReference type="EMBL" id="KAF1016150.1"/>
    </source>
</evidence>
<proteinExistence type="inferred from homology"/>
<comment type="similarity">
    <text evidence="2">Belongs to the HPPK family.</text>
</comment>
<evidence type="ECO:0000259" key="13">
    <source>
        <dbReference type="PROSITE" id="PS00794"/>
    </source>
</evidence>
<dbReference type="EMBL" id="WNDS01000002">
    <property type="protein sequence ID" value="KAF1016150.1"/>
    <property type="molecule type" value="Genomic_DNA"/>
</dbReference>
<dbReference type="EC" id="2.7.6.3" evidence="3"/>
<keyword evidence="5" id="KW-0808">Transferase</keyword>
<dbReference type="NCBIfam" id="TIGR01498">
    <property type="entry name" value="folK"/>
    <property type="match status" value="1"/>
</dbReference>
<dbReference type="InterPro" id="IPR035907">
    <property type="entry name" value="Hppk_sf"/>
</dbReference>
<dbReference type="Pfam" id="PF01288">
    <property type="entry name" value="HPPK"/>
    <property type="match status" value="1"/>
</dbReference>
<evidence type="ECO:0000256" key="10">
    <source>
        <dbReference type="ARBA" id="ARBA00029409"/>
    </source>
</evidence>
<dbReference type="Gene3D" id="3.30.70.560">
    <property type="entry name" value="7,8-Dihydro-6-hydroxymethylpterin-pyrophosphokinase HPPK"/>
    <property type="match status" value="1"/>
</dbReference>
<dbReference type="GO" id="GO:0046654">
    <property type="term" value="P:tetrahydrofolate biosynthetic process"/>
    <property type="evidence" value="ECO:0007669"/>
    <property type="project" value="UniProtKB-UniPathway"/>
</dbReference>
<evidence type="ECO:0000256" key="12">
    <source>
        <dbReference type="ARBA" id="ARBA00033413"/>
    </source>
</evidence>
<evidence type="ECO:0000313" key="15">
    <source>
        <dbReference type="Proteomes" id="UP000487117"/>
    </source>
</evidence>
<keyword evidence="6" id="KW-0547">Nucleotide-binding</keyword>
<keyword evidence="9" id="KW-0289">Folate biosynthesis</keyword>
<organism evidence="14 15">
    <name type="scientific">Stenotrophomonas maltophilia</name>
    <name type="common">Pseudomonas maltophilia</name>
    <name type="synonym">Xanthomonas maltophilia</name>
    <dbReference type="NCBI Taxonomy" id="40324"/>
    <lineage>
        <taxon>Bacteria</taxon>
        <taxon>Pseudomonadati</taxon>
        <taxon>Pseudomonadota</taxon>
        <taxon>Gammaproteobacteria</taxon>
        <taxon>Lysobacterales</taxon>
        <taxon>Lysobacteraceae</taxon>
        <taxon>Stenotrophomonas</taxon>
        <taxon>Stenotrophomonas maltophilia group</taxon>
    </lineage>
</organism>
<dbReference type="GO" id="GO:0016301">
    <property type="term" value="F:kinase activity"/>
    <property type="evidence" value="ECO:0007669"/>
    <property type="project" value="UniProtKB-KW"/>
</dbReference>
<evidence type="ECO:0000256" key="1">
    <source>
        <dbReference type="ARBA" id="ARBA00005051"/>
    </source>
</evidence>
<evidence type="ECO:0000256" key="11">
    <source>
        <dbReference type="ARBA" id="ARBA00029766"/>
    </source>
</evidence>
<sequence>MPDVPVTAWVGLGANLGDAAATVRAAIAALGGLPSTTLLQASRLYATPAWGNEAQPPFVNAVAAVRTTLPPQALLAALLALEQQFGRVRDPAVHWGPRMLDLDLLLYAEQVLDLPELKVPHPYLHERAFVLVPLAEIAPDLAIPGHGRVQDAVVRVDACGITAIG</sequence>
<evidence type="ECO:0000256" key="9">
    <source>
        <dbReference type="ARBA" id="ARBA00022909"/>
    </source>
</evidence>
<comment type="function">
    <text evidence="10">Catalyzes the transfer of pyrophosphate from adenosine triphosphate (ATP) to 6-hydroxymethyl-7,8-dihydropterin, an enzymatic step in folate biosynthesis pathway.</text>
</comment>
<dbReference type="UniPathway" id="UPA00077">
    <property type="reaction ID" value="UER00155"/>
</dbReference>
<evidence type="ECO:0000256" key="6">
    <source>
        <dbReference type="ARBA" id="ARBA00022741"/>
    </source>
</evidence>
<dbReference type="PANTHER" id="PTHR43071:SF1">
    <property type="entry name" value="2-AMINO-4-HYDROXY-6-HYDROXYMETHYLDIHYDROPTERIDINE PYROPHOSPHOKINASE"/>
    <property type="match status" value="1"/>
</dbReference>
<feature type="domain" description="7,8-dihydro-6-hydroxymethylpterin-pyrophosphokinase" evidence="13">
    <location>
        <begin position="94"/>
        <end position="105"/>
    </location>
</feature>
<comment type="caution">
    <text evidence="14">The sequence shown here is derived from an EMBL/GenBank/DDBJ whole genome shotgun (WGS) entry which is preliminary data.</text>
</comment>
<evidence type="ECO:0000256" key="8">
    <source>
        <dbReference type="ARBA" id="ARBA00022840"/>
    </source>
</evidence>
<keyword evidence="7 14" id="KW-0418">Kinase</keyword>